<dbReference type="RefSeq" id="WP_100103272.1">
    <property type="nucleotide sequence ID" value="NZ_CADIJJ010000066.1"/>
</dbReference>
<name>A0A2D3T2B2_9ENTR</name>
<accession>A0A2D3T2B2</accession>
<keyword evidence="1" id="KW-0472">Membrane</keyword>
<gene>
    <name evidence="2" type="ORF">BJP41_05215</name>
</gene>
<evidence type="ECO:0000313" key="3">
    <source>
        <dbReference type="Proteomes" id="UP000230008"/>
    </source>
</evidence>
<dbReference type="EMBL" id="CP017606">
    <property type="protein sequence ID" value="ATW29834.1"/>
    <property type="molecule type" value="Genomic_DNA"/>
</dbReference>
<keyword evidence="1" id="KW-0812">Transmembrane</keyword>
<dbReference type="Proteomes" id="UP000230008">
    <property type="component" value="Chromosome"/>
</dbReference>
<dbReference type="InterPro" id="IPR059230">
    <property type="entry name" value="StbC"/>
</dbReference>
<evidence type="ECO:0000313" key="2">
    <source>
        <dbReference type="EMBL" id="ATW29834.1"/>
    </source>
</evidence>
<proteinExistence type="predicted"/>
<protein>
    <submittedName>
        <fullName evidence="2">Plasmid stabilization protein</fullName>
    </submittedName>
</protein>
<feature type="transmembrane region" description="Helical" evidence="1">
    <location>
        <begin position="78"/>
        <end position="101"/>
    </location>
</feature>
<keyword evidence="1" id="KW-1133">Transmembrane helix</keyword>
<reference evidence="3" key="1">
    <citation type="submission" date="2016-10" db="EMBL/GenBank/DDBJ databases">
        <authorList>
            <person name="Chevignon G."/>
        </authorList>
    </citation>
    <scope>NUCLEOTIDE SEQUENCE [LARGE SCALE GENOMIC DNA]</scope>
    <source>
        <strain evidence="3">A2C</strain>
    </source>
</reference>
<dbReference type="NCBIfam" id="NF041291">
    <property type="entry name" value="StbC"/>
    <property type="match status" value="1"/>
</dbReference>
<evidence type="ECO:0000256" key="1">
    <source>
        <dbReference type="SAM" id="Phobius"/>
    </source>
</evidence>
<organism evidence="2 3">
    <name type="scientific">Candidatus Williamhamiltonella defendens</name>
    <dbReference type="NCBI Taxonomy" id="138072"/>
    <lineage>
        <taxon>Bacteria</taxon>
        <taxon>Pseudomonadati</taxon>
        <taxon>Pseudomonadota</taxon>
        <taxon>Gammaproteobacteria</taxon>
        <taxon>Enterobacterales</taxon>
        <taxon>Enterobacteriaceae</taxon>
        <taxon>aphid secondary symbionts</taxon>
        <taxon>Candidatus Williamhamiltonella</taxon>
    </lineage>
</organism>
<reference evidence="3" key="2">
    <citation type="submission" date="2017-11" db="EMBL/GenBank/DDBJ databases">
        <title>PacBio sequencing of new strain of the secondary endosymbiont Candidatus Hamiltonella defensa.</title>
        <authorList>
            <person name="Strand M.R."/>
            <person name="Oliver K."/>
        </authorList>
    </citation>
    <scope>NUCLEOTIDE SEQUENCE [LARGE SCALE GENOMIC DNA]</scope>
    <source>
        <strain evidence="3">A2C</strain>
    </source>
</reference>
<sequence length="102" mass="11833">MDKQPDKLDVLMDWFLGDAKEINETQKKILEEQTALLNRVEELNQCIDSKIEKSIQDIIVRMSDSYNETRYKTKRGRFIAIILLCSVLSALIGVELTLFIIK</sequence>
<dbReference type="AlphaFoldDB" id="A0A2D3T2B2"/>